<evidence type="ECO:0000313" key="8">
    <source>
        <dbReference type="EMBL" id="VFJ72197.1"/>
    </source>
</evidence>
<keyword evidence="3" id="KW-0540">Nuclease</keyword>
<protein>
    <submittedName>
        <fullName evidence="8">Predicted RNA binding protein YcfA, dsRBD-like fold, HicA-like mRNA interferase family</fullName>
    </submittedName>
</protein>
<dbReference type="EMBL" id="CAADFE010000032">
    <property type="protein sequence ID" value="VFJ72197.1"/>
    <property type="molecule type" value="Genomic_DNA"/>
</dbReference>
<dbReference type="SUPFAM" id="SSF54786">
    <property type="entry name" value="YcfA/nrd intein domain"/>
    <property type="match status" value="1"/>
</dbReference>
<evidence type="ECO:0000256" key="4">
    <source>
        <dbReference type="ARBA" id="ARBA00022759"/>
    </source>
</evidence>
<dbReference type="InterPro" id="IPR038570">
    <property type="entry name" value="HicA_sf"/>
</dbReference>
<dbReference type="InterPro" id="IPR012933">
    <property type="entry name" value="HicA_mRNA_interferase"/>
</dbReference>
<evidence type="ECO:0000256" key="1">
    <source>
        <dbReference type="ARBA" id="ARBA00006620"/>
    </source>
</evidence>
<evidence type="ECO:0000256" key="6">
    <source>
        <dbReference type="ARBA" id="ARBA00022884"/>
    </source>
</evidence>
<dbReference type="Pfam" id="PF07927">
    <property type="entry name" value="HicA_toxin"/>
    <property type="match status" value="1"/>
</dbReference>
<keyword evidence="5" id="KW-0378">Hydrolase</keyword>
<dbReference type="AlphaFoldDB" id="A0A450TU72"/>
<dbReference type="Gene3D" id="3.30.920.30">
    <property type="entry name" value="Hypothetical protein"/>
    <property type="match status" value="1"/>
</dbReference>
<dbReference type="GO" id="GO:0003729">
    <property type="term" value="F:mRNA binding"/>
    <property type="evidence" value="ECO:0007669"/>
    <property type="project" value="InterPro"/>
</dbReference>
<accession>A0A450TU72</accession>
<evidence type="ECO:0000256" key="7">
    <source>
        <dbReference type="ARBA" id="ARBA00023016"/>
    </source>
</evidence>
<dbReference type="GO" id="GO:0004519">
    <property type="term" value="F:endonuclease activity"/>
    <property type="evidence" value="ECO:0007669"/>
    <property type="project" value="UniProtKB-KW"/>
</dbReference>
<proteinExistence type="inferred from homology"/>
<evidence type="ECO:0000256" key="2">
    <source>
        <dbReference type="ARBA" id="ARBA00022649"/>
    </source>
</evidence>
<keyword evidence="2" id="KW-1277">Toxin-antitoxin system</keyword>
<evidence type="ECO:0000256" key="5">
    <source>
        <dbReference type="ARBA" id="ARBA00022801"/>
    </source>
</evidence>
<gene>
    <name evidence="8" type="ORF">BECKFW1821C_GA0114237_103238</name>
</gene>
<name>A0A450TU72_9GAMM</name>
<evidence type="ECO:0000256" key="3">
    <source>
        <dbReference type="ARBA" id="ARBA00022722"/>
    </source>
</evidence>
<sequence length="73" mass="8072">MAALPVLSGRKVVEVFESLGWEVARQRGSHIILIKEDHPATLSVPDHKEIARGTLRRLIRVADLTVEEFVSGA</sequence>
<dbReference type="GO" id="GO:0016787">
    <property type="term" value="F:hydrolase activity"/>
    <property type="evidence" value="ECO:0007669"/>
    <property type="project" value="UniProtKB-KW"/>
</dbReference>
<organism evidence="8">
    <name type="scientific">Candidatus Kentrum sp. FW</name>
    <dbReference type="NCBI Taxonomy" id="2126338"/>
    <lineage>
        <taxon>Bacteria</taxon>
        <taxon>Pseudomonadati</taxon>
        <taxon>Pseudomonadota</taxon>
        <taxon>Gammaproteobacteria</taxon>
        <taxon>Candidatus Kentrum</taxon>
    </lineage>
</organism>
<keyword evidence="6" id="KW-0694">RNA-binding</keyword>
<keyword evidence="7" id="KW-0346">Stress response</keyword>
<reference evidence="8" key="1">
    <citation type="submission" date="2019-02" db="EMBL/GenBank/DDBJ databases">
        <authorList>
            <person name="Gruber-Vodicka R. H."/>
            <person name="Seah K. B. B."/>
        </authorList>
    </citation>
    <scope>NUCLEOTIDE SEQUENCE</scope>
    <source>
        <strain evidence="8">BECK_BZ131</strain>
    </source>
</reference>
<keyword evidence="4" id="KW-0255">Endonuclease</keyword>
<comment type="similarity">
    <text evidence="1">Belongs to the HicA mRNA interferase family.</text>
</comment>